<evidence type="ECO:0000256" key="5">
    <source>
        <dbReference type="SAM" id="MobiDB-lite"/>
    </source>
</evidence>
<dbReference type="STRING" id="1184151.AW736_13195"/>
<keyword evidence="2" id="KW-0805">Transcription regulation</keyword>
<accession>A0A178IJF2</accession>
<dbReference type="Gene3D" id="1.10.260.40">
    <property type="entry name" value="lambda repressor-like DNA-binding domains"/>
    <property type="match status" value="1"/>
</dbReference>
<proteinExistence type="predicted"/>
<dbReference type="PROSITE" id="PS50932">
    <property type="entry name" value="HTH_LACI_2"/>
    <property type="match status" value="1"/>
</dbReference>
<dbReference type="InterPro" id="IPR010982">
    <property type="entry name" value="Lambda_DNA-bd_dom_sf"/>
</dbReference>
<feature type="region of interest" description="Disordered" evidence="5">
    <location>
        <begin position="316"/>
        <end position="358"/>
    </location>
</feature>
<dbReference type="EMBL" id="LRRQ01000096">
    <property type="protein sequence ID" value="OAM89417.1"/>
    <property type="molecule type" value="Genomic_DNA"/>
</dbReference>
<name>A0A178IJF2_9BACT</name>
<evidence type="ECO:0000313" key="8">
    <source>
        <dbReference type="Proteomes" id="UP000078486"/>
    </source>
</evidence>
<keyword evidence="3" id="KW-0238">DNA-binding</keyword>
<evidence type="ECO:0000256" key="2">
    <source>
        <dbReference type="ARBA" id="ARBA00023015"/>
    </source>
</evidence>
<dbReference type="PANTHER" id="PTHR30146:SF148">
    <property type="entry name" value="HTH-TYPE TRANSCRIPTIONAL REPRESSOR PURR-RELATED"/>
    <property type="match status" value="1"/>
</dbReference>
<dbReference type="SMART" id="SM00354">
    <property type="entry name" value="HTH_LACI"/>
    <property type="match status" value="1"/>
</dbReference>
<evidence type="ECO:0000256" key="1">
    <source>
        <dbReference type="ARBA" id="ARBA00022491"/>
    </source>
</evidence>
<keyword evidence="8" id="KW-1185">Reference proteome</keyword>
<dbReference type="GO" id="GO:0003700">
    <property type="term" value="F:DNA-binding transcription factor activity"/>
    <property type="evidence" value="ECO:0007669"/>
    <property type="project" value="TreeGrafter"/>
</dbReference>
<evidence type="ECO:0000256" key="4">
    <source>
        <dbReference type="ARBA" id="ARBA00023163"/>
    </source>
</evidence>
<dbReference type="CDD" id="cd01392">
    <property type="entry name" value="HTH_LacI"/>
    <property type="match status" value="1"/>
</dbReference>
<organism evidence="7 8">
    <name type="scientific">Termitidicoccus mucosus</name>
    <dbReference type="NCBI Taxonomy" id="1184151"/>
    <lineage>
        <taxon>Bacteria</taxon>
        <taxon>Pseudomonadati</taxon>
        <taxon>Verrucomicrobiota</taxon>
        <taxon>Opitutia</taxon>
        <taxon>Opitutales</taxon>
        <taxon>Opitutaceae</taxon>
        <taxon>Termitidicoccus</taxon>
    </lineage>
</organism>
<reference evidence="7 8" key="1">
    <citation type="submission" date="2016-01" db="EMBL/GenBank/DDBJ databases">
        <title>High potential of lignocellulose degradation of a new Verrucomicrobia species.</title>
        <authorList>
            <person name="Wang Y."/>
            <person name="Shi Y."/>
            <person name="Qiu Z."/>
            <person name="Liu S."/>
            <person name="Yang H."/>
        </authorList>
    </citation>
    <scope>NUCLEOTIDE SEQUENCE [LARGE SCALE GENOMIC DNA]</scope>
    <source>
        <strain evidence="7 8">TSB47</strain>
    </source>
</reference>
<dbReference type="AlphaFoldDB" id="A0A178IJF2"/>
<gene>
    <name evidence="7" type="ORF">AW736_13195</name>
</gene>
<dbReference type="SUPFAM" id="SSF53822">
    <property type="entry name" value="Periplasmic binding protein-like I"/>
    <property type="match status" value="1"/>
</dbReference>
<protein>
    <recommendedName>
        <fullName evidence="6">HTH lacI-type domain-containing protein</fullName>
    </recommendedName>
</protein>
<dbReference type="InterPro" id="IPR028082">
    <property type="entry name" value="Peripla_BP_I"/>
</dbReference>
<evidence type="ECO:0000259" key="6">
    <source>
        <dbReference type="PROSITE" id="PS50932"/>
    </source>
</evidence>
<sequence length="358" mass="39963">MRNIARVARVSVATVSKCLSNKADVSAATRERVLRVCRELGYRPNPLVAALMQARRRNASPASHLTLAFVTAFPSANEWKQHPSPIFRQMFAGALARATERNYKLEHFWLYQDGMSNQRFGKMLFARGIPGLLLAPIPSTRITVDISWSAFSVVVLGLTPSTRQFHRVSTDYYQGMLLALEECARLGYRRPGFAVRRETTERLEHRWEAAYLFSQRRNPAKRPPKPLVVSEWTRDAVLDWIEHERPDVIIGPVLGKLESIIRESGRSVPGDIGMVGLLVPGEGDRLSGIIQDGEMVGAVAVDQLISQIERNEKGVPAHPITHTMPGHWNHGATARFTESPKRSRSIRPGVIPTTSPPA</sequence>
<dbReference type="Gene3D" id="3.40.50.2300">
    <property type="match status" value="2"/>
</dbReference>
<evidence type="ECO:0000313" key="7">
    <source>
        <dbReference type="EMBL" id="OAM89417.1"/>
    </source>
</evidence>
<evidence type="ECO:0000256" key="3">
    <source>
        <dbReference type="ARBA" id="ARBA00023125"/>
    </source>
</evidence>
<dbReference type="SUPFAM" id="SSF47413">
    <property type="entry name" value="lambda repressor-like DNA-binding domains"/>
    <property type="match status" value="1"/>
</dbReference>
<dbReference type="PANTHER" id="PTHR30146">
    <property type="entry name" value="LACI-RELATED TRANSCRIPTIONAL REPRESSOR"/>
    <property type="match status" value="1"/>
</dbReference>
<dbReference type="InterPro" id="IPR000843">
    <property type="entry name" value="HTH_LacI"/>
</dbReference>
<dbReference type="Pfam" id="PF00356">
    <property type="entry name" value="LacI"/>
    <property type="match status" value="1"/>
</dbReference>
<keyword evidence="1" id="KW-0678">Repressor</keyword>
<comment type="caution">
    <text evidence="7">The sequence shown here is derived from an EMBL/GenBank/DDBJ whole genome shotgun (WGS) entry which is preliminary data.</text>
</comment>
<keyword evidence="4" id="KW-0804">Transcription</keyword>
<dbReference type="GO" id="GO:0000976">
    <property type="term" value="F:transcription cis-regulatory region binding"/>
    <property type="evidence" value="ECO:0007669"/>
    <property type="project" value="TreeGrafter"/>
</dbReference>
<dbReference type="Proteomes" id="UP000078486">
    <property type="component" value="Unassembled WGS sequence"/>
</dbReference>
<feature type="domain" description="HTH lacI-type" evidence="6">
    <location>
        <begin position="1"/>
        <end position="53"/>
    </location>
</feature>